<keyword evidence="1" id="KW-0732">Signal</keyword>
<protein>
    <recommendedName>
        <fullName evidence="2">ASP external chaperone domain-containing protein</fullName>
    </recommendedName>
</protein>
<sequence length="167" mass="17876">MKKAVMIVITVMGISGAANANDMGSIQQPAQSSVVQPIERKATTAEQAIAEKLGENATLSDLPELQSYKGVNLNNQPLQAGSTVYNEVTRSVGKVTGNITVLLSHGSIYDLAESLKLNVTYFDERAKLGQLSAAGQHDILATLDKVRQSPQVASARLDISETRNRPQ</sequence>
<dbReference type="InterPro" id="IPR040536">
    <property type="entry name" value="ASPCH"/>
</dbReference>
<dbReference type="EMBL" id="CP050266">
    <property type="protein sequence ID" value="QIR06518.1"/>
    <property type="molecule type" value="Genomic_DNA"/>
</dbReference>
<keyword evidence="4" id="KW-1185">Reference proteome</keyword>
<proteinExistence type="predicted"/>
<reference evidence="3 4" key="1">
    <citation type="submission" date="2020-03" db="EMBL/GenBank/DDBJ databases">
        <title>Genome mining reveals the biosynthetic pathways of PHA and ectoines of the halophilic strain Salinivibrio costicola M318 isolated from fermented shrimp paste.</title>
        <authorList>
            <person name="Doan T.V."/>
            <person name="Tran L.T."/>
            <person name="Trieu T.A."/>
            <person name="Nguyen Q.V."/>
            <person name="Quach T.N."/>
            <person name="Phi T.Q."/>
            <person name="Kumar S."/>
        </authorList>
    </citation>
    <scope>NUCLEOTIDE SEQUENCE [LARGE SCALE GENOMIC DNA]</scope>
    <source>
        <strain evidence="3 4">M318</strain>
    </source>
</reference>
<gene>
    <name evidence="3" type="ORF">HBA18_09160</name>
</gene>
<evidence type="ECO:0000259" key="2">
    <source>
        <dbReference type="Pfam" id="PF18492"/>
    </source>
</evidence>
<feature type="domain" description="ASP external chaperone" evidence="2">
    <location>
        <begin position="74"/>
        <end position="166"/>
    </location>
</feature>
<organism evidence="3 4">
    <name type="scientific">Salinivibrio costicola</name>
    <name type="common">Vibrio costicola</name>
    <dbReference type="NCBI Taxonomy" id="51367"/>
    <lineage>
        <taxon>Bacteria</taxon>
        <taxon>Pseudomonadati</taxon>
        <taxon>Pseudomonadota</taxon>
        <taxon>Gammaproteobacteria</taxon>
        <taxon>Vibrionales</taxon>
        <taxon>Vibrionaceae</taxon>
        <taxon>Salinivibrio</taxon>
    </lineage>
</organism>
<name>A0ABX6K816_SALCS</name>
<evidence type="ECO:0000313" key="4">
    <source>
        <dbReference type="Proteomes" id="UP000501408"/>
    </source>
</evidence>
<accession>A0ABX6K816</accession>
<dbReference type="RefSeq" id="WP_167314645.1">
    <property type="nucleotide sequence ID" value="NZ_CP050266.1"/>
</dbReference>
<evidence type="ECO:0000256" key="1">
    <source>
        <dbReference type="SAM" id="SignalP"/>
    </source>
</evidence>
<dbReference type="Pfam" id="PF18492">
    <property type="entry name" value="ORF_2_N"/>
    <property type="match status" value="1"/>
</dbReference>
<feature type="signal peptide" evidence="1">
    <location>
        <begin position="1"/>
        <end position="20"/>
    </location>
</feature>
<feature type="chain" id="PRO_5045658795" description="ASP external chaperone domain-containing protein" evidence="1">
    <location>
        <begin position="21"/>
        <end position="167"/>
    </location>
</feature>
<evidence type="ECO:0000313" key="3">
    <source>
        <dbReference type="EMBL" id="QIR06518.1"/>
    </source>
</evidence>
<dbReference type="Proteomes" id="UP000501408">
    <property type="component" value="Chromosome 1"/>
</dbReference>